<evidence type="ECO:0000256" key="6">
    <source>
        <dbReference type="SAM" id="Coils"/>
    </source>
</evidence>
<gene>
    <name evidence="8" type="ORF">GLV81_08200</name>
</gene>
<evidence type="ECO:0000256" key="4">
    <source>
        <dbReference type="ARBA" id="ARBA00022803"/>
    </source>
</evidence>
<dbReference type="EMBL" id="CP046566">
    <property type="protein sequence ID" value="QGW28082.1"/>
    <property type="molecule type" value="Genomic_DNA"/>
</dbReference>
<dbReference type="KEGG" id="fls:GLV81_08200"/>
<evidence type="ECO:0000313" key="8">
    <source>
        <dbReference type="EMBL" id="QGW28082.1"/>
    </source>
</evidence>
<keyword evidence="9" id="KW-1185">Reference proteome</keyword>
<keyword evidence="4" id="KW-0802">TPR repeat</keyword>
<accession>A0A6I6GMD3</accession>
<evidence type="ECO:0000256" key="7">
    <source>
        <dbReference type="SAM" id="Phobius"/>
    </source>
</evidence>
<keyword evidence="7" id="KW-0472">Membrane</keyword>
<keyword evidence="2" id="KW-0963">Cytoplasm</keyword>
<comment type="similarity">
    <text evidence="5">Belongs to the Rap family.</text>
</comment>
<dbReference type="AlphaFoldDB" id="A0A6I6GMD3"/>
<dbReference type="InterPro" id="IPR011990">
    <property type="entry name" value="TPR-like_helical_dom_sf"/>
</dbReference>
<dbReference type="Proteomes" id="UP000426027">
    <property type="component" value="Chromosome"/>
</dbReference>
<keyword evidence="3" id="KW-0677">Repeat</keyword>
<feature type="transmembrane region" description="Helical" evidence="7">
    <location>
        <begin position="378"/>
        <end position="397"/>
    </location>
</feature>
<sequence>MSTIVKHTRTFISHVITTVIVVAVLGMSSTAIAQNDCKCSILNTASAIDTAALAQHREPACRAKAFELQADRQLQLKKFDTALLLLDKAQAIYQQQQCAASSFLSLWKLYAGLYENQAAYSQSLSYYLKVLDVAEQLHDKQEQAETLLNIAQIFNRLKQPEKGIAYTRQAVPLVQQLALSHLQATLLNKVAARYFFHAQDLKEMRYADTAELFVNNALSVAKQLNNVKEQIIAYTRLSAICERRKQYPMAIGYIQSALQMCQPGINNRQYTTLYGDLGNILMKLGRYAEARRYADSCLLYCQQEKYPPLIMNAYALIYTIEEKAGHYKEAIAALKVAQAISDSLTSADRIRVVNELENKYDQAKNEKTILELSQQKKISLLMAGMAILVAISIAFFCDSKR</sequence>
<protein>
    <recommendedName>
        <fullName evidence="10">Tetratricopeptide repeat protein</fullName>
    </recommendedName>
</protein>
<dbReference type="InterPro" id="IPR051476">
    <property type="entry name" value="Bac_ResReg_Asp_Phosphatase"/>
</dbReference>
<proteinExistence type="inferred from homology"/>
<feature type="coiled-coil region" evidence="6">
    <location>
        <begin position="346"/>
        <end position="373"/>
    </location>
</feature>
<keyword evidence="6" id="KW-0175">Coiled coil</keyword>
<keyword evidence="7" id="KW-1133">Transmembrane helix</keyword>
<reference evidence="8 9" key="1">
    <citation type="submission" date="2019-11" db="EMBL/GenBank/DDBJ databases">
        <authorList>
            <person name="Im W.T."/>
        </authorList>
    </citation>
    <scope>NUCLEOTIDE SEQUENCE [LARGE SCALE GENOMIC DNA]</scope>
    <source>
        <strain evidence="8 9">SB-02</strain>
    </source>
</reference>
<evidence type="ECO:0000256" key="1">
    <source>
        <dbReference type="ARBA" id="ARBA00004496"/>
    </source>
</evidence>
<dbReference type="Gene3D" id="1.25.40.10">
    <property type="entry name" value="Tetratricopeptide repeat domain"/>
    <property type="match status" value="2"/>
</dbReference>
<dbReference type="SUPFAM" id="SSF48452">
    <property type="entry name" value="TPR-like"/>
    <property type="match status" value="2"/>
</dbReference>
<evidence type="ECO:0000256" key="5">
    <source>
        <dbReference type="ARBA" id="ARBA00038253"/>
    </source>
</evidence>
<evidence type="ECO:0000313" key="9">
    <source>
        <dbReference type="Proteomes" id="UP000426027"/>
    </source>
</evidence>
<dbReference type="PANTHER" id="PTHR46630:SF1">
    <property type="entry name" value="TETRATRICOPEPTIDE REPEAT PROTEIN 29"/>
    <property type="match status" value="1"/>
</dbReference>
<dbReference type="InterPro" id="IPR019734">
    <property type="entry name" value="TPR_rpt"/>
</dbReference>
<dbReference type="SMART" id="SM00028">
    <property type="entry name" value="TPR"/>
    <property type="match status" value="5"/>
</dbReference>
<dbReference type="PANTHER" id="PTHR46630">
    <property type="entry name" value="TETRATRICOPEPTIDE REPEAT PROTEIN 29"/>
    <property type="match status" value="1"/>
</dbReference>
<dbReference type="GO" id="GO:0005737">
    <property type="term" value="C:cytoplasm"/>
    <property type="evidence" value="ECO:0007669"/>
    <property type="project" value="UniProtKB-SubCell"/>
</dbReference>
<comment type="subcellular location">
    <subcellularLocation>
        <location evidence="1">Cytoplasm</location>
    </subcellularLocation>
</comment>
<evidence type="ECO:0000256" key="2">
    <source>
        <dbReference type="ARBA" id="ARBA00022490"/>
    </source>
</evidence>
<evidence type="ECO:0000256" key="3">
    <source>
        <dbReference type="ARBA" id="ARBA00022737"/>
    </source>
</evidence>
<organism evidence="8 9">
    <name type="scientific">Phnomibacter ginsenosidimutans</name>
    <dbReference type="NCBI Taxonomy" id="2676868"/>
    <lineage>
        <taxon>Bacteria</taxon>
        <taxon>Pseudomonadati</taxon>
        <taxon>Bacteroidota</taxon>
        <taxon>Chitinophagia</taxon>
        <taxon>Chitinophagales</taxon>
        <taxon>Chitinophagaceae</taxon>
        <taxon>Phnomibacter</taxon>
    </lineage>
</organism>
<dbReference type="RefSeq" id="WP_157478441.1">
    <property type="nucleotide sequence ID" value="NZ_CP046566.1"/>
</dbReference>
<evidence type="ECO:0008006" key="10">
    <source>
        <dbReference type="Google" id="ProtNLM"/>
    </source>
</evidence>
<keyword evidence="7" id="KW-0812">Transmembrane</keyword>
<name>A0A6I6GMD3_9BACT</name>